<feature type="region of interest" description="Disordered" evidence="1">
    <location>
        <begin position="32"/>
        <end position="61"/>
    </location>
</feature>
<name>A0A7U2IAF5_PHANO</name>
<dbReference type="VEuPathDB" id="FungiDB:JI435_423130"/>
<accession>A0A7U2IAF5</accession>
<proteinExistence type="predicted"/>
<dbReference type="AlphaFoldDB" id="A0A7U2IAF5"/>
<gene>
    <name evidence="2" type="ORF">JI435_423130</name>
</gene>
<dbReference type="Proteomes" id="UP000663193">
    <property type="component" value="Chromosome 20"/>
</dbReference>
<protein>
    <submittedName>
        <fullName evidence="2">Uncharacterized protein</fullName>
    </submittedName>
</protein>
<evidence type="ECO:0000313" key="2">
    <source>
        <dbReference type="EMBL" id="QRD06205.1"/>
    </source>
</evidence>
<evidence type="ECO:0000256" key="1">
    <source>
        <dbReference type="SAM" id="MobiDB-lite"/>
    </source>
</evidence>
<evidence type="ECO:0000313" key="3">
    <source>
        <dbReference type="Proteomes" id="UP000663193"/>
    </source>
</evidence>
<dbReference type="EMBL" id="CP069042">
    <property type="protein sequence ID" value="QRD06205.1"/>
    <property type="molecule type" value="Genomic_DNA"/>
</dbReference>
<sequence>MSTPCWSSLLPTLIVESMPAACLWSHMPETSNKLASRTRTDHDRHSNRGAPPLAPFEPHLS</sequence>
<organism evidence="2 3">
    <name type="scientific">Phaeosphaeria nodorum (strain SN15 / ATCC MYA-4574 / FGSC 10173)</name>
    <name type="common">Glume blotch fungus</name>
    <name type="synonym">Parastagonospora nodorum</name>
    <dbReference type="NCBI Taxonomy" id="321614"/>
    <lineage>
        <taxon>Eukaryota</taxon>
        <taxon>Fungi</taxon>
        <taxon>Dikarya</taxon>
        <taxon>Ascomycota</taxon>
        <taxon>Pezizomycotina</taxon>
        <taxon>Dothideomycetes</taxon>
        <taxon>Pleosporomycetidae</taxon>
        <taxon>Pleosporales</taxon>
        <taxon>Pleosporineae</taxon>
        <taxon>Phaeosphaeriaceae</taxon>
        <taxon>Parastagonospora</taxon>
    </lineage>
</organism>
<keyword evidence="3" id="KW-1185">Reference proteome</keyword>
<reference evidence="3" key="1">
    <citation type="journal article" date="2021" name="BMC Genomics">
        <title>Chromosome-level genome assembly and manually-curated proteome of model necrotroph Parastagonospora nodorum Sn15 reveals a genome-wide trove of candidate effector homologs, and redundancy of virulence-related functions within an accessory chromosome.</title>
        <authorList>
            <person name="Bertazzoni S."/>
            <person name="Jones D.A.B."/>
            <person name="Phan H.T."/>
            <person name="Tan K.-C."/>
            <person name="Hane J.K."/>
        </authorList>
    </citation>
    <scope>NUCLEOTIDE SEQUENCE [LARGE SCALE GENOMIC DNA]</scope>
    <source>
        <strain evidence="3">SN15 / ATCC MYA-4574 / FGSC 10173)</strain>
    </source>
</reference>